<evidence type="ECO:0000256" key="10">
    <source>
        <dbReference type="ARBA" id="ARBA00023136"/>
    </source>
</evidence>
<dbReference type="InterPro" id="IPR002401">
    <property type="entry name" value="Cyt_P450_E_grp-I"/>
</dbReference>
<dbReference type="Proteomes" id="UP001141806">
    <property type="component" value="Unassembled WGS sequence"/>
</dbReference>
<dbReference type="GO" id="GO:0004497">
    <property type="term" value="F:monooxygenase activity"/>
    <property type="evidence" value="ECO:0007669"/>
    <property type="project" value="UniProtKB-KW"/>
</dbReference>
<accession>A0A9Q0QYD2</accession>
<keyword evidence="3 11" id="KW-0349">Heme</keyword>
<dbReference type="AlphaFoldDB" id="A0A9Q0QYD2"/>
<dbReference type="InterPro" id="IPR050665">
    <property type="entry name" value="Cytochrome_P450_Monooxygen"/>
</dbReference>
<proteinExistence type="inferred from homology"/>
<dbReference type="Pfam" id="PF00067">
    <property type="entry name" value="p450"/>
    <property type="match status" value="1"/>
</dbReference>
<evidence type="ECO:0000256" key="2">
    <source>
        <dbReference type="ARBA" id="ARBA00010617"/>
    </source>
</evidence>
<dbReference type="GO" id="GO:0016020">
    <property type="term" value="C:membrane"/>
    <property type="evidence" value="ECO:0007669"/>
    <property type="project" value="UniProtKB-SubCell"/>
</dbReference>
<evidence type="ECO:0000256" key="6">
    <source>
        <dbReference type="ARBA" id="ARBA00022989"/>
    </source>
</evidence>
<keyword evidence="6 13" id="KW-1133">Transmembrane helix</keyword>
<reference evidence="14" key="1">
    <citation type="journal article" date="2023" name="Plant J.">
        <title>The genome of the king protea, Protea cynaroides.</title>
        <authorList>
            <person name="Chang J."/>
            <person name="Duong T.A."/>
            <person name="Schoeman C."/>
            <person name="Ma X."/>
            <person name="Roodt D."/>
            <person name="Barker N."/>
            <person name="Li Z."/>
            <person name="Van de Peer Y."/>
            <person name="Mizrachi E."/>
        </authorList>
    </citation>
    <scope>NUCLEOTIDE SEQUENCE</scope>
    <source>
        <tissue evidence="14">Young leaves</tissue>
    </source>
</reference>
<evidence type="ECO:0000313" key="14">
    <source>
        <dbReference type="EMBL" id="KAJ4976274.1"/>
    </source>
</evidence>
<evidence type="ECO:0000256" key="13">
    <source>
        <dbReference type="SAM" id="Phobius"/>
    </source>
</evidence>
<dbReference type="SUPFAM" id="SSF48264">
    <property type="entry name" value="Cytochrome P450"/>
    <property type="match status" value="1"/>
</dbReference>
<evidence type="ECO:0000256" key="9">
    <source>
        <dbReference type="ARBA" id="ARBA00023033"/>
    </source>
</evidence>
<dbReference type="InterPro" id="IPR036396">
    <property type="entry name" value="Cyt_P450_sf"/>
</dbReference>
<dbReference type="GO" id="GO:0016705">
    <property type="term" value="F:oxidoreductase activity, acting on paired donors, with incorporation or reduction of molecular oxygen"/>
    <property type="evidence" value="ECO:0007669"/>
    <property type="project" value="InterPro"/>
</dbReference>
<dbReference type="GO" id="GO:0005506">
    <property type="term" value="F:iron ion binding"/>
    <property type="evidence" value="ECO:0007669"/>
    <property type="project" value="InterPro"/>
</dbReference>
<comment type="cofactor">
    <cofactor evidence="11">
        <name>heme</name>
        <dbReference type="ChEBI" id="CHEBI:30413"/>
    </cofactor>
</comment>
<evidence type="ECO:0000256" key="5">
    <source>
        <dbReference type="ARBA" id="ARBA00022723"/>
    </source>
</evidence>
<protein>
    <recommendedName>
        <fullName evidence="16">Cytochrome P450</fullName>
    </recommendedName>
</protein>
<dbReference type="EMBL" id="JAMYWD010000003">
    <property type="protein sequence ID" value="KAJ4976274.1"/>
    <property type="molecule type" value="Genomic_DNA"/>
</dbReference>
<evidence type="ECO:0000256" key="8">
    <source>
        <dbReference type="ARBA" id="ARBA00023004"/>
    </source>
</evidence>
<name>A0A9Q0QYD2_9MAGN</name>
<dbReference type="PRINTS" id="PR00385">
    <property type="entry name" value="P450"/>
</dbReference>
<dbReference type="CDD" id="cd20642">
    <property type="entry name" value="CYP72"/>
    <property type="match status" value="1"/>
</dbReference>
<dbReference type="InterPro" id="IPR001128">
    <property type="entry name" value="Cyt_P450"/>
</dbReference>
<comment type="subcellular location">
    <subcellularLocation>
        <location evidence="1">Membrane</location>
    </subcellularLocation>
</comment>
<keyword evidence="15" id="KW-1185">Reference proteome</keyword>
<dbReference type="InterPro" id="IPR017972">
    <property type="entry name" value="Cyt_P450_CS"/>
</dbReference>
<evidence type="ECO:0000256" key="12">
    <source>
        <dbReference type="RuleBase" id="RU000461"/>
    </source>
</evidence>
<evidence type="ECO:0000313" key="15">
    <source>
        <dbReference type="Proteomes" id="UP001141806"/>
    </source>
</evidence>
<evidence type="ECO:0000256" key="4">
    <source>
        <dbReference type="ARBA" id="ARBA00022692"/>
    </source>
</evidence>
<dbReference type="GO" id="GO:0020037">
    <property type="term" value="F:heme binding"/>
    <property type="evidence" value="ECO:0007669"/>
    <property type="project" value="InterPro"/>
</dbReference>
<organism evidence="14 15">
    <name type="scientific">Protea cynaroides</name>
    <dbReference type="NCBI Taxonomy" id="273540"/>
    <lineage>
        <taxon>Eukaryota</taxon>
        <taxon>Viridiplantae</taxon>
        <taxon>Streptophyta</taxon>
        <taxon>Embryophyta</taxon>
        <taxon>Tracheophyta</taxon>
        <taxon>Spermatophyta</taxon>
        <taxon>Magnoliopsida</taxon>
        <taxon>Proteales</taxon>
        <taxon>Proteaceae</taxon>
        <taxon>Protea</taxon>
    </lineage>
</organism>
<dbReference type="FunFam" id="1.10.630.10:FF:000029">
    <property type="entry name" value="Cytochrome P450 734A1"/>
    <property type="match status" value="1"/>
</dbReference>
<keyword evidence="9 12" id="KW-0503">Monooxygenase</keyword>
<dbReference type="PANTHER" id="PTHR24282">
    <property type="entry name" value="CYTOCHROME P450 FAMILY MEMBER"/>
    <property type="match status" value="1"/>
</dbReference>
<keyword evidence="10 13" id="KW-0472">Membrane</keyword>
<sequence>MLIEMLDVINVILSVSFQYYRDVVVFGLRKTQNTGQQGTMPILMPGKDHESDQVMVTTILKMTRKSLAVGEGIVASLILSALVAVDLRLFCRVWILSKLMMGESGLISMVGVLCVLVVWWGWKVLKWIWWKPKKLDRLIKEQGIKVTPYNLLMGDLKEIRRQSIEAQSKPMNLSHDIVPRVLPFHLQTIQKYGKKSAFWFGTNPRLYIMDPDLIRDIMSNKFGHLAKLKRNQILGFFLSGVAAYEGEKWAKHRRIINPAFHMEKLKHMLSAFYTSSTEMVSKWEKLITLEGSCELDVWPELQNLTGDVISRAAFGSSYEEGKRVFKLQDEQAELLVQSFSTAFIPGFSLLPTKRNKRMKKCHKEISAILMDIINKRQKAMMVGEAKHNDLLGLLLESNQKEIQENKTKNIGMTMEDVIEECKLFYFAGQETTSVLLVWTMIVLSMHPEWQVHAREEVLQIFGKNKPNFDSLSHLKIVTMILYEVLRLYPPVLDLSRRTYKNIKLGEISLPAGIEVMLPILLVHHDHEIWGEDAEEFKPERFAEGISKATKNKVSFFPFGWGPRICIGQNFAMTEAKMALAMILQRFAFELSPSYAHAPTTVLTLHPQYGAQIILHKL</sequence>
<gene>
    <name evidence="14" type="ORF">NE237_001380</name>
</gene>
<dbReference type="PROSITE" id="PS00086">
    <property type="entry name" value="CYTOCHROME_P450"/>
    <property type="match status" value="1"/>
</dbReference>
<dbReference type="OrthoDB" id="1470350at2759"/>
<evidence type="ECO:0000256" key="1">
    <source>
        <dbReference type="ARBA" id="ARBA00004370"/>
    </source>
</evidence>
<keyword evidence="5 11" id="KW-0479">Metal-binding</keyword>
<evidence type="ECO:0000256" key="11">
    <source>
        <dbReference type="PIRSR" id="PIRSR602401-1"/>
    </source>
</evidence>
<keyword evidence="7 12" id="KW-0560">Oxidoreductase</keyword>
<dbReference type="PANTHER" id="PTHR24282:SF255">
    <property type="entry name" value="CYTOCHROME P450 72A11-RELATED"/>
    <property type="match status" value="1"/>
</dbReference>
<feature type="transmembrane region" description="Helical" evidence="13">
    <location>
        <begin position="67"/>
        <end position="85"/>
    </location>
</feature>
<comment type="similarity">
    <text evidence="2 12">Belongs to the cytochrome P450 family.</text>
</comment>
<evidence type="ECO:0000256" key="7">
    <source>
        <dbReference type="ARBA" id="ARBA00023002"/>
    </source>
</evidence>
<keyword evidence="4 13" id="KW-0812">Transmembrane</keyword>
<dbReference type="PRINTS" id="PR00463">
    <property type="entry name" value="EP450I"/>
</dbReference>
<evidence type="ECO:0008006" key="16">
    <source>
        <dbReference type="Google" id="ProtNLM"/>
    </source>
</evidence>
<dbReference type="Gene3D" id="1.10.630.10">
    <property type="entry name" value="Cytochrome P450"/>
    <property type="match status" value="1"/>
</dbReference>
<feature type="transmembrane region" description="Helical" evidence="13">
    <location>
        <begin position="105"/>
        <end position="125"/>
    </location>
</feature>
<comment type="caution">
    <text evidence="14">The sequence shown here is derived from an EMBL/GenBank/DDBJ whole genome shotgun (WGS) entry which is preliminary data.</text>
</comment>
<keyword evidence="8 11" id="KW-0408">Iron</keyword>
<evidence type="ECO:0000256" key="3">
    <source>
        <dbReference type="ARBA" id="ARBA00022617"/>
    </source>
</evidence>
<feature type="binding site" description="axial binding residue" evidence="11">
    <location>
        <position position="565"/>
    </location>
    <ligand>
        <name>heme</name>
        <dbReference type="ChEBI" id="CHEBI:30413"/>
    </ligand>
    <ligandPart>
        <name>Fe</name>
        <dbReference type="ChEBI" id="CHEBI:18248"/>
    </ligandPart>
</feature>